<dbReference type="OrthoDB" id="205972at2157"/>
<keyword evidence="2" id="KW-1185">Reference proteome</keyword>
<name>A0A6B0SLN2_9EURY</name>
<proteinExistence type="predicted"/>
<evidence type="ECO:0000313" key="1">
    <source>
        <dbReference type="EMBL" id="MXR19810.1"/>
    </source>
</evidence>
<accession>A0A6B0SLN2</accession>
<dbReference type="Proteomes" id="UP000471521">
    <property type="component" value="Unassembled WGS sequence"/>
</dbReference>
<sequence>MSALADSPDALVEAAQQDVAGIDAARVEVLDDETYLVVSGESTAWLPSPVAVAEVGAVQALADTDLPAANRELAAHALCAFLDTCPVCGDDVVEGQADDCCGHTVPDPSYEPPTVLACENCGVAFYTLEQPAEAAE</sequence>
<comment type="caution">
    <text evidence="1">The sequence shown here is derived from an EMBL/GenBank/DDBJ whole genome shotgun (WGS) entry which is preliminary data.</text>
</comment>
<organism evidence="1 2">
    <name type="scientific">Halobacterium bonnevillei</name>
    <dbReference type="NCBI Taxonomy" id="2692200"/>
    <lineage>
        <taxon>Archaea</taxon>
        <taxon>Methanobacteriati</taxon>
        <taxon>Methanobacteriota</taxon>
        <taxon>Stenosarchaea group</taxon>
        <taxon>Halobacteria</taxon>
        <taxon>Halobacteriales</taxon>
        <taxon>Halobacteriaceae</taxon>
        <taxon>Halobacterium</taxon>
    </lineage>
</organism>
<dbReference type="EMBL" id="WUUU01000016">
    <property type="protein sequence ID" value="MXR19810.1"/>
    <property type="molecule type" value="Genomic_DNA"/>
</dbReference>
<protein>
    <submittedName>
        <fullName evidence="1">Uncharacterized protein</fullName>
    </submittedName>
</protein>
<reference evidence="1 2" key="1">
    <citation type="submission" date="2019-12" db="EMBL/GenBank/DDBJ databases">
        <title>Isolation and characterization of three novel carbon monoxide-oxidizing members of Halobacteria from salione crusts and soils.</title>
        <authorList>
            <person name="Myers M.R."/>
            <person name="King G.M."/>
        </authorList>
    </citation>
    <scope>NUCLEOTIDE SEQUENCE [LARGE SCALE GENOMIC DNA]</scope>
    <source>
        <strain evidence="1 2">PCN9</strain>
    </source>
</reference>
<evidence type="ECO:0000313" key="2">
    <source>
        <dbReference type="Proteomes" id="UP000471521"/>
    </source>
</evidence>
<gene>
    <name evidence="1" type="ORF">GRX66_04035</name>
</gene>
<dbReference type="AlphaFoldDB" id="A0A6B0SLN2"/>
<dbReference type="RefSeq" id="WP_159525383.1">
    <property type="nucleotide sequence ID" value="NZ_WUUU01000016.1"/>
</dbReference>